<sequence length="876" mass="93511">MWAQLPEGRSRIEVARDVLDDFLSARDPAAPLGMIAYGHNRKGDCSDIETIAPTGPQDGRALGQRLRTLMPRGKTPLADALRRAAAEIPATAEEADIVLVTDGLETCGGDPCAVAAELAAQGIPVRAHVVGFGLTEGEVRQIACIADQTGGLVLAPQSGAALSDALLRTTSAPVDAPALPGSATINLTIRADIAGRPDAVTFRAVSEAMGETRELGRLDFATAGYLPVELAGGNWLITADAGNDGNGEIVARIVAGENTTIYVPFRGLLPSLDMPAPTGAFRAGVNGLMPYRITEEGLATGGGDFVFSLLPVDAADTADRRIDYATQDSRKGSHVGTFRTPAEPGDYLLIFHRNAQMPIDEVMERFVITVETRPEVSLIAPPAVAPGARVPVTVTGGMGNSDRIEIWKGGALYSWDQSIYIQEFFDNNYGLAKPLLAPSEPGEYEIVYVFSELDGEAAMAARLPLSVGEVPELDEASVAPEGSGGLQQAGTDPAEAGLGEDVAFACPADNGVPCFFDDPATGLVFALPPGWITDQPTREAMTAGGKPGLVRVNFFSTSDPVETITLNPHQWTTMNGPCIDIQPGALCRFKSDSPEMARAIEVLSRGIRDMGPPATTIAPPQADAQAGSGDGHGEDPGAARAWSDHPFRCLPGDKTQDICDMKDEITGLSFLLPENWVAEVLATPDGPRADFFEVAGDARSIHLNPIDWPTPDSGCFFSRAGELCTDMALMDDTLNNAIKVLRRYLRTGDVLRNCGEETCPYALPWRGFSGMLPNKWGVEMPRLRPDGLLSSWYYSFTPDLDLRLIGLNQPGGDNCVMAFEGAELCEFTPYVSTQEFDAIRSTLRIVPPRAPGDFGTPARKVDFKDIDRVISIIREN</sequence>
<organism evidence="2 3">
    <name type="scientific">Roseibium aquae</name>
    <dbReference type="NCBI Taxonomy" id="1323746"/>
    <lineage>
        <taxon>Bacteria</taxon>
        <taxon>Pseudomonadati</taxon>
        <taxon>Pseudomonadota</taxon>
        <taxon>Alphaproteobacteria</taxon>
        <taxon>Hyphomicrobiales</taxon>
        <taxon>Stappiaceae</taxon>
        <taxon>Roseibium</taxon>
    </lineage>
</organism>
<feature type="compositionally biased region" description="Basic and acidic residues" evidence="1">
    <location>
        <begin position="631"/>
        <end position="645"/>
    </location>
</feature>
<dbReference type="EMBL" id="BMFA01000009">
    <property type="protein sequence ID" value="GGB55834.1"/>
    <property type="molecule type" value="Genomic_DNA"/>
</dbReference>
<evidence type="ECO:0008006" key="4">
    <source>
        <dbReference type="Google" id="ProtNLM"/>
    </source>
</evidence>
<evidence type="ECO:0000313" key="3">
    <source>
        <dbReference type="Proteomes" id="UP000605148"/>
    </source>
</evidence>
<proteinExistence type="predicted"/>
<feature type="region of interest" description="Disordered" evidence="1">
    <location>
        <begin position="611"/>
        <end position="645"/>
    </location>
</feature>
<protein>
    <recommendedName>
        <fullName evidence="4">von Willebrand factor type A domain-containing protein</fullName>
    </recommendedName>
</protein>
<name>A0A916TM51_9HYPH</name>
<evidence type="ECO:0000313" key="2">
    <source>
        <dbReference type="EMBL" id="GGB55834.1"/>
    </source>
</evidence>
<keyword evidence="3" id="KW-1185">Reference proteome</keyword>
<evidence type="ECO:0000256" key="1">
    <source>
        <dbReference type="SAM" id="MobiDB-lite"/>
    </source>
</evidence>
<accession>A0A916TM51</accession>
<dbReference type="InterPro" id="IPR036465">
    <property type="entry name" value="vWFA_dom_sf"/>
</dbReference>
<reference evidence="2" key="1">
    <citation type="journal article" date="2014" name="Int. J. Syst. Evol. Microbiol.">
        <title>Complete genome sequence of Corynebacterium casei LMG S-19264T (=DSM 44701T), isolated from a smear-ripened cheese.</title>
        <authorList>
            <consortium name="US DOE Joint Genome Institute (JGI-PGF)"/>
            <person name="Walter F."/>
            <person name="Albersmeier A."/>
            <person name="Kalinowski J."/>
            <person name="Ruckert C."/>
        </authorList>
    </citation>
    <scope>NUCLEOTIDE SEQUENCE</scope>
    <source>
        <strain evidence="2">CGMCC 1.12426</strain>
    </source>
</reference>
<dbReference type="Gene3D" id="3.40.50.410">
    <property type="entry name" value="von Willebrand factor, type A domain"/>
    <property type="match status" value="1"/>
</dbReference>
<dbReference type="AlphaFoldDB" id="A0A916TM51"/>
<dbReference type="SUPFAM" id="SSF53300">
    <property type="entry name" value="vWA-like"/>
    <property type="match status" value="1"/>
</dbReference>
<reference evidence="2" key="2">
    <citation type="submission" date="2020-09" db="EMBL/GenBank/DDBJ databases">
        <authorList>
            <person name="Sun Q."/>
            <person name="Zhou Y."/>
        </authorList>
    </citation>
    <scope>NUCLEOTIDE SEQUENCE</scope>
    <source>
        <strain evidence="2">CGMCC 1.12426</strain>
    </source>
</reference>
<feature type="region of interest" description="Disordered" evidence="1">
    <location>
        <begin position="474"/>
        <end position="494"/>
    </location>
</feature>
<gene>
    <name evidence="2" type="ORF">GCM10011316_29900</name>
</gene>
<comment type="caution">
    <text evidence="2">The sequence shown here is derived from an EMBL/GenBank/DDBJ whole genome shotgun (WGS) entry which is preliminary data.</text>
</comment>
<dbReference type="Proteomes" id="UP000605148">
    <property type="component" value="Unassembled WGS sequence"/>
</dbReference>